<dbReference type="PANTHER" id="PTHR43546">
    <property type="entry name" value="UPF0173 METAL-DEPENDENT HYDROLASE MJ1163-RELATED"/>
    <property type="match status" value="1"/>
</dbReference>
<keyword evidence="4" id="KW-1185">Reference proteome</keyword>
<keyword evidence="1" id="KW-0378">Hydrolase</keyword>
<feature type="domain" description="Metallo-beta-lactamase" evidence="2">
    <location>
        <begin position="99"/>
        <end position="296"/>
    </location>
</feature>
<organism evidence="3 4">
    <name type="scientific">Holdemania filiformis</name>
    <dbReference type="NCBI Taxonomy" id="61171"/>
    <lineage>
        <taxon>Bacteria</taxon>
        <taxon>Bacillati</taxon>
        <taxon>Bacillota</taxon>
        <taxon>Erysipelotrichia</taxon>
        <taxon>Erysipelotrichales</taxon>
        <taxon>Erysipelotrichaceae</taxon>
        <taxon>Holdemania</taxon>
    </lineage>
</organism>
<evidence type="ECO:0000256" key="1">
    <source>
        <dbReference type="ARBA" id="ARBA00022801"/>
    </source>
</evidence>
<dbReference type="PANTHER" id="PTHR43546:SF9">
    <property type="entry name" value="L-ASCORBATE-6-PHOSPHATE LACTONASE ULAG-RELATED"/>
    <property type="match status" value="1"/>
</dbReference>
<dbReference type="GeneID" id="83016678"/>
<dbReference type="InterPro" id="IPR036866">
    <property type="entry name" value="RibonucZ/Hydroxyglut_hydro"/>
</dbReference>
<dbReference type="AlphaFoldDB" id="A0A412FN65"/>
<evidence type="ECO:0000259" key="2">
    <source>
        <dbReference type="Pfam" id="PF12706"/>
    </source>
</evidence>
<name>A0A412FN65_9FIRM</name>
<evidence type="ECO:0000313" key="3">
    <source>
        <dbReference type="EMBL" id="RGR69574.1"/>
    </source>
</evidence>
<sequence length="368" mass="41969">MPNVNDVTREKWVLGTFPEWGTWLNEEIAETTVKKGTFAMWWLGCTGLWIKTENNTNIAMDYWCGSGKRSHYDDQGKRKMMDPDHQMARMSGARQLQPNLRAVPAVLDPFAVTEIDAVFASHTHTDHIDINLAAAVLSNVKKKTIINGEERDVPFIGSKFATDLWRSWGVPEERLITVRPGDVIKIKDIEVTAVESVDRTILITAPPHGDIKGLPCDDMDDRAVSYVVKTPGGTIYHSGDSHFGNMYAKHGNQFDIDVAFGSFGENPRGITDKMTASDILRMGEDLNTKVMIPYHHDLWTNFKADTNEILVLWYMRKNRLQYKFKPFIWEVGGKFVYPDDKDKISYNYPRGFDDIFTHDINLPFPSFL</sequence>
<evidence type="ECO:0000313" key="4">
    <source>
        <dbReference type="Proteomes" id="UP000284178"/>
    </source>
</evidence>
<proteinExistence type="predicted"/>
<protein>
    <submittedName>
        <fullName evidence="3">L-ascorbate 6-phosphate lactonase</fullName>
    </submittedName>
</protein>
<dbReference type="Proteomes" id="UP000284178">
    <property type="component" value="Unassembled WGS sequence"/>
</dbReference>
<dbReference type="Gene3D" id="3.60.15.10">
    <property type="entry name" value="Ribonuclease Z/Hydroxyacylglutathione hydrolase-like"/>
    <property type="match status" value="1"/>
</dbReference>
<accession>A0A412FN65</accession>
<dbReference type="Pfam" id="PF12706">
    <property type="entry name" value="Lactamase_B_2"/>
    <property type="match status" value="1"/>
</dbReference>
<dbReference type="GO" id="GO:0016787">
    <property type="term" value="F:hydrolase activity"/>
    <property type="evidence" value="ECO:0007669"/>
    <property type="project" value="UniProtKB-KW"/>
</dbReference>
<dbReference type="RefSeq" id="WP_006058198.1">
    <property type="nucleotide sequence ID" value="NZ_CABJCV010000023.1"/>
</dbReference>
<gene>
    <name evidence="3" type="ORF">DWY25_14845</name>
</gene>
<comment type="caution">
    <text evidence="3">The sequence shown here is derived from an EMBL/GenBank/DDBJ whole genome shotgun (WGS) entry which is preliminary data.</text>
</comment>
<dbReference type="InterPro" id="IPR050114">
    <property type="entry name" value="UPF0173_UPF0282_UlaG_hydrolase"/>
</dbReference>
<reference evidence="3 4" key="1">
    <citation type="submission" date="2018-08" db="EMBL/GenBank/DDBJ databases">
        <title>A genome reference for cultivated species of the human gut microbiota.</title>
        <authorList>
            <person name="Zou Y."/>
            <person name="Xue W."/>
            <person name="Luo G."/>
        </authorList>
    </citation>
    <scope>NUCLEOTIDE SEQUENCE [LARGE SCALE GENOMIC DNA]</scope>
    <source>
        <strain evidence="3 4">AF24-29</strain>
    </source>
</reference>
<dbReference type="InterPro" id="IPR001279">
    <property type="entry name" value="Metallo-B-lactamas"/>
</dbReference>
<dbReference type="NCBIfam" id="NF008688">
    <property type="entry name" value="PRK11709.1"/>
    <property type="match status" value="1"/>
</dbReference>
<dbReference type="SUPFAM" id="SSF56281">
    <property type="entry name" value="Metallo-hydrolase/oxidoreductase"/>
    <property type="match status" value="1"/>
</dbReference>
<dbReference type="EMBL" id="QRUP01000023">
    <property type="protein sequence ID" value="RGR69574.1"/>
    <property type="molecule type" value="Genomic_DNA"/>
</dbReference>